<feature type="region of interest" description="Disordered" evidence="13">
    <location>
        <begin position="329"/>
        <end position="374"/>
    </location>
</feature>
<keyword evidence="5" id="KW-0813">Transport</keyword>
<evidence type="ECO:0000256" key="1">
    <source>
        <dbReference type="ARBA" id="ARBA00004335"/>
    </source>
</evidence>
<keyword evidence="9" id="KW-0653">Protein transport</keyword>
<dbReference type="Pfam" id="PF12110">
    <property type="entry name" value="Nup96"/>
    <property type="match status" value="1"/>
</dbReference>
<comment type="subcellular location">
    <subcellularLocation>
        <location evidence="1">Nucleus membrane</location>
        <topology evidence="1">Peripheral membrane protein</topology>
        <orientation evidence="1">Cytoplasmic side</orientation>
    </subcellularLocation>
    <subcellularLocation>
        <location evidence="3">Nucleus membrane</location>
        <topology evidence="3">Peripheral membrane protein</topology>
        <orientation evidence="3">Nucleoplasmic side</orientation>
    </subcellularLocation>
    <subcellularLocation>
        <location evidence="2">Nucleus</location>
        <location evidence="2">Nuclear pore complex</location>
    </subcellularLocation>
</comment>
<dbReference type="InterPro" id="IPR036903">
    <property type="entry name" value="Nup98_auto-Pept-S59_dom_sf"/>
</dbReference>
<evidence type="ECO:0000256" key="12">
    <source>
        <dbReference type="ARBA" id="ARBA00023242"/>
    </source>
</evidence>
<evidence type="ECO:0000313" key="16">
    <source>
        <dbReference type="Proteomes" id="UP000029867"/>
    </source>
</evidence>
<gene>
    <name evidence="15" type="ORF">JL09_g466</name>
</gene>
<organism evidence="15 16">
    <name type="scientific">Pichia kudriavzevii</name>
    <name type="common">Yeast</name>
    <name type="synonym">Issatchenkia orientalis</name>
    <dbReference type="NCBI Taxonomy" id="4909"/>
    <lineage>
        <taxon>Eukaryota</taxon>
        <taxon>Fungi</taxon>
        <taxon>Dikarya</taxon>
        <taxon>Ascomycota</taxon>
        <taxon>Saccharomycotina</taxon>
        <taxon>Pichiomycetes</taxon>
        <taxon>Pichiales</taxon>
        <taxon>Pichiaceae</taxon>
        <taxon>Pichia</taxon>
    </lineage>
</organism>
<feature type="domain" description="Peptidase S59" evidence="14">
    <location>
        <begin position="374"/>
        <end position="514"/>
    </location>
</feature>
<dbReference type="PROSITE" id="PS51434">
    <property type="entry name" value="NUP_C"/>
    <property type="match status" value="1"/>
</dbReference>
<comment type="caution">
    <text evidence="15">The sequence shown here is derived from an EMBL/GenBank/DDBJ whole genome shotgun (WGS) entry which is preliminary data.</text>
</comment>
<feature type="region of interest" description="Disordered" evidence="13">
    <location>
        <begin position="1"/>
        <end position="54"/>
    </location>
</feature>
<keyword evidence="11" id="KW-0906">Nuclear pore complex</keyword>
<dbReference type="AlphaFoldDB" id="A0A099P8K0"/>
<evidence type="ECO:0000256" key="13">
    <source>
        <dbReference type="SAM" id="MobiDB-lite"/>
    </source>
</evidence>
<dbReference type="Gene3D" id="3.30.1610.10">
    <property type="entry name" value="Peptidase S59, nucleoporin"/>
    <property type="match status" value="1"/>
</dbReference>
<dbReference type="HOGENOM" id="CLU_005908_0_0_1"/>
<dbReference type="GO" id="GO:0044613">
    <property type="term" value="C:nuclear pore central transport channel"/>
    <property type="evidence" value="ECO:0007669"/>
    <property type="project" value="UniProtKB-ARBA"/>
</dbReference>
<feature type="compositionally biased region" description="Polar residues" evidence="13">
    <location>
        <begin position="116"/>
        <end position="131"/>
    </location>
</feature>
<feature type="compositionally biased region" description="Polar residues" evidence="13">
    <location>
        <begin position="79"/>
        <end position="93"/>
    </location>
</feature>
<keyword evidence="7" id="KW-0068">Autocatalytic cleavage</keyword>
<feature type="compositionally biased region" description="Polar residues" evidence="13">
    <location>
        <begin position="31"/>
        <end position="46"/>
    </location>
</feature>
<comment type="similarity">
    <text evidence="4">Belongs to the nucleoporin GLFG family.</text>
</comment>
<evidence type="ECO:0000256" key="11">
    <source>
        <dbReference type="ARBA" id="ARBA00023132"/>
    </source>
</evidence>
<dbReference type="VEuPathDB" id="FungiDB:C5L36_0C02470"/>
<evidence type="ECO:0000256" key="9">
    <source>
        <dbReference type="ARBA" id="ARBA00022927"/>
    </source>
</evidence>
<sequence>MFGSAAQKSGPFSFGSANNNSSANSTSTPSLNFSTNNNASNPTKPSGFTLGGNTGSIGSQSSLFGSNLSSNNVASNGFTSGNNNNATTPSSTGFGFGSKQTTSTVTAPTTASFSFGSKQNGTGTTPLSGVLGANTNKPSLFGNSVTNPSFGSTNIGFGAAQQPQNTPMNQQTTNSSPYGFDINKFSQVEMPKPLTSAASVDENSKLKRKRSDSLETPKENHSLVGRIVDTFRIPTRQSIENVRGLFSSAKTNQDMQLNDHAIQAKSEYQYALSLRSEYRKLTIKKPRSTYANYKEIDPNDVLLSRRKDLRSKFLQQTQNASKVVIDSLTPPSKRMKTQNELANKSTDNDNLTFSKPLSEQMFSSKEGKPEKADDSYYWSNPSIEEISKLSSLELTRVENFCVGRKGFGNVMFKYPVDLTEFQGKWDTLLGKTIIFQNRTLQVYPDEANKPQEGNGLNVPAVVTLEKVFPRKYDIQHPNHELLERHVQRLKSTHGMKFISFDPTSGNYVFEVEHFSIWGIVDEEDDDPEIVAKWKRQQTQESLSEKRKNELQINALEKIAGYGQPGDSWKKQKSDFGLVVPGELKTDEDEIHSENEEELILEEQNDDNDKIPDSLVPATLEKDDQNANNMALLNSNVTDIDQLVEVRAYEPEVDDIDADFLNPRTELATSDNWDEQLKLSNGFFSAFNKNLDQKYNVNLDPKNVGDLIFGKENAADIPKAANVPPVSFENASQYKSCLQEEMVVSAFDVRELDELPRVIVKDEISLKIPMASFENSSNFKIWELLSILYDRGFLESFLTDNLRNTCLNKPSKLSYVLDLKKRELFCDFLQNLEFLDVDTEVEKTNTARNPSERVFNFICQGKISDAIQYAINTKNNHLAVLLTMLDSSDAGVSKLATSQLESWKMSGSLNLIPSGVLKVFKILKGDILSKEYINHLDGLSWPIVLSLMVRYETGFSIKETIRKLVEFAENSGISDNPLYQMYFSSLKMIDERKRVETFEVELAFLLIKHLKPLIKYDNAEFDDIVVKFAEKLEKQEMVMEAAFVIEHLTDDRKAKDLLTKLLNGNVTKFGFLEDDSKLHEINQRLRIPLRLLHQARSVEFKNQKQYYKSTVELLVAEDIREAHKLLLAEVAPSVIIGNITSEIKRLRLLIEEFSTLSEFKIGAGVYGDYIDFVDLSNGINYEDEEYGEKQAELKKLYQSILSGMSSLQNYTPKVKIAKTIMIRRLLRVVFKEDLGCDREQVLRLELPESEKNYLEAKFDENLDNRMLTTD</sequence>
<dbReference type="GO" id="GO:0017056">
    <property type="term" value="F:structural constituent of nuclear pore"/>
    <property type="evidence" value="ECO:0007669"/>
    <property type="project" value="InterPro"/>
</dbReference>
<dbReference type="InterPro" id="IPR021967">
    <property type="entry name" value="Nup98_C"/>
</dbReference>
<proteinExistence type="inferred from homology"/>
<dbReference type="GO" id="GO:0034398">
    <property type="term" value="P:telomere tethering at nuclear periphery"/>
    <property type="evidence" value="ECO:0007669"/>
    <property type="project" value="TreeGrafter"/>
</dbReference>
<dbReference type="InterPro" id="IPR007230">
    <property type="entry name" value="Nup98_auto-Pept-S59_dom"/>
</dbReference>
<keyword evidence="8" id="KW-0509">mRNA transport</keyword>
<evidence type="ECO:0000256" key="5">
    <source>
        <dbReference type="ARBA" id="ARBA00022448"/>
    </source>
</evidence>
<keyword evidence="6" id="KW-0677">Repeat</keyword>
<dbReference type="InterPro" id="IPR037665">
    <property type="entry name" value="Nucleoporin_S59-like"/>
</dbReference>
<dbReference type="EMBL" id="JQFK01000002">
    <property type="protein sequence ID" value="KGK40559.1"/>
    <property type="molecule type" value="Genomic_DNA"/>
</dbReference>
<dbReference type="GO" id="GO:0006606">
    <property type="term" value="P:protein import into nucleus"/>
    <property type="evidence" value="ECO:0007669"/>
    <property type="project" value="UniProtKB-ARBA"/>
</dbReference>
<evidence type="ECO:0000256" key="7">
    <source>
        <dbReference type="ARBA" id="ARBA00022813"/>
    </source>
</evidence>
<dbReference type="GO" id="GO:0000973">
    <property type="term" value="P:post-transcriptional tethering of RNA polymerase II gene DNA at nuclear periphery"/>
    <property type="evidence" value="ECO:0007669"/>
    <property type="project" value="TreeGrafter"/>
</dbReference>
<keyword evidence="12" id="KW-0539">Nucleus</keyword>
<evidence type="ECO:0000256" key="2">
    <source>
        <dbReference type="ARBA" id="ARBA00004567"/>
    </source>
</evidence>
<evidence type="ECO:0000256" key="3">
    <source>
        <dbReference type="ARBA" id="ARBA00004620"/>
    </source>
</evidence>
<dbReference type="PANTHER" id="PTHR23198:SF6">
    <property type="entry name" value="NUCLEAR PORE COMPLEX PROTEIN NUP98-NUP96"/>
    <property type="match status" value="1"/>
</dbReference>
<feature type="region of interest" description="Disordered" evidence="13">
    <location>
        <begin position="195"/>
        <end position="218"/>
    </location>
</feature>
<dbReference type="GO" id="GO:0031965">
    <property type="term" value="C:nuclear membrane"/>
    <property type="evidence" value="ECO:0007669"/>
    <property type="project" value="UniProtKB-SubCell"/>
</dbReference>
<feature type="compositionally biased region" description="Low complexity" evidence="13">
    <location>
        <begin position="101"/>
        <end position="115"/>
    </location>
</feature>
<name>A0A099P8K0_PICKU</name>
<evidence type="ECO:0000313" key="15">
    <source>
        <dbReference type="EMBL" id="KGK40559.1"/>
    </source>
</evidence>
<evidence type="ECO:0000256" key="4">
    <source>
        <dbReference type="ARBA" id="ARBA00008926"/>
    </source>
</evidence>
<evidence type="ECO:0000259" key="14">
    <source>
        <dbReference type="PROSITE" id="PS51434"/>
    </source>
</evidence>
<dbReference type="GO" id="GO:0044614">
    <property type="term" value="C:nuclear pore cytoplasmic filaments"/>
    <property type="evidence" value="ECO:0007669"/>
    <property type="project" value="TreeGrafter"/>
</dbReference>
<evidence type="ECO:0000256" key="6">
    <source>
        <dbReference type="ARBA" id="ARBA00022737"/>
    </source>
</evidence>
<keyword evidence="10" id="KW-0811">Translocation</keyword>
<feature type="region of interest" description="Disordered" evidence="13">
    <location>
        <begin position="79"/>
        <end position="131"/>
    </location>
</feature>
<dbReference type="GO" id="GO:0003723">
    <property type="term" value="F:RNA binding"/>
    <property type="evidence" value="ECO:0007669"/>
    <property type="project" value="TreeGrafter"/>
</dbReference>
<feature type="compositionally biased region" description="Low complexity" evidence="13">
    <location>
        <begin position="9"/>
        <end position="30"/>
    </location>
</feature>
<dbReference type="Proteomes" id="UP000029867">
    <property type="component" value="Unassembled WGS sequence"/>
</dbReference>
<reference evidence="16" key="1">
    <citation type="journal article" date="2014" name="Microb. Cell Fact.">
        <title>Exploiting Issatchenkia orientalis SD108 for succinic acid production.</title>
        <authorList>
            <person name="Xiao H."/>
            <person name="Shao Z."/>
            <person name="Jiang Y."/>
            <person name="Dole S."/>
            <person name="Zhao H."/>
        </authorList>
    </citation>
    <scope>NUCLEOTIDE SEQUENCE [LARGE SCALE GENOMIC DNA]</scope>
    <source>
        <strain evidence="16">SD108</strain>
    </source>
</reference>
<dbReference type="PANTHER" id="PTHR23198">
    <property type="entry name" value="NUCLEOPORIN"/>
    <property type="match status" value="1"/>
</dbReference>
<dbReference type="Pfam" id="PF04096">
    <property type="entry name" value="Nucleoporin2"/>
    <property type="match status" value="1"/>
</dbReference>
<dbReference type="GO" id="GO:0006406">
    <property type="term" value="P:mRNA export from nucleus"/>
    <property type="evidence" value="ECO:0007669"/>
    <property type="project" value="UniProtKB-ARBA"/>
</dbReference>
<dbReference type="eggNOG" id="KOG0845">
    <property type="taxonomic scope" value="Eukaryota"/>
</dbReference>
<dbReference type="FunFam" id="3.30.1610.10:FF:000003">
    <property type="entry name" value="Nucleoporin SONB, putative"/>
    <property type="match status" value="1"/>
</dbReference>
<evidence type="ECO:0000256" key="8">
    <source>
        <dbReference type="ARBA" id="ARBA00022816"/>
    </source>
</evidence>
<feature type="compositionally biased region" description="Basic and acidic residues" evidence="13">
    <location>
        <begin position="365"/>
        <end position="374"/>
    </location>
</feature>
<accession>A0A099P8K0</accession>
<dbReference type="SUPFAM" id="SSF82215">
    <property type="entry name" value="C-terminal autoproteolytic domain of nucleoporin nup98"/>
    <property type="match status" value="1"/>
</dbReference>
<evidence type="ECO:0000256" key="10">
    <source>
        <dbReference type="ARBA" id="ARBA00023010"/>
    </source>
</evidence>
<protein>
    <recommendedName>
        <fullName evidence="14">Peptidase S59 domain-containing protein</fullName>
    </recommendedName>
</protein>
<dbReference type="Gene3D" id="1.25.40.690">
    <property type="match status" value="1"/>
</dbReference>
<feature type="compositionally biased region" description="Polar residues" evidence="13">
    <location>
        <begin position="338"/>
        <end position="363"/>
    </location>
</feature>
<dbReference type="GO" id="GO:0008139">
    <property type="term" value="F:nuclear localization sequence binding"/>
    <property type="evidence" value="ECO:0007669"/>
    <property type="project" value="TreeGrafter"/>
</dbReference>